<proteinExistence type="inferred from homology"/>
<evidence type="ECO:0000256" key="7">
    <source>
        <dbReference type="ARBA" id="ARBA00023065"/>
    </source>
</evidence>
<evidence type="ECO:0000256" key="4">
    <source>
        <dbReference type="ARBA" id="ARBA00022496"/>
    </source>
</evidence>
<evidence type="ECO:0000256" key="14">
    <source>
        <dbReference type="SAM" id="SignalP"/>
    </source>
</evidence>
<evidence type="ECO:0000313" key="17">
    <source>
        <dbReference type="EMBL" id="WOJ94753.1"/>
    </source>
</evidence>
<keyword evidence="7" id="KW-0406">Ion transport</keyword>
<feature type="compositionally biased region" description="Basic and acidic residues" evidence="13">
    <location>
        <begin position="288"/>
        <end position="306"/>
    </location>
</feature>
<keyword evidence="17" id="KW-0675">Receptor</keyword>
<evidence type="ECO:0000256" key="6">
    <source>
        <dbReference type="ARBA" id="ARBA00023004"/>
    </source>
</evidence>
<evidence type="ECO:0000256" key="2">
    <source>
        <dbReference type="ARBA" id="ARBA00022448"/>
    </source>
</evidence>
<protein>
    <submittedName>
        <fullName evidence="17">TonB-dependent receptor</fullName>
    </submittedName>
</protein>
<feature type="chain" id="PRO_5045348350" evidence="14">
    <location>
        <begin position="22"/>
        <end position="788"/>
    </location>
</feature>
<dbReference type="InterPro" id="IPR012910">
    <property type="entry name" value="Plug_dom"/>
</dbReference>
<evidence type="ECO:0000313" key="18">
    <source>
        <dbReference type="Proteomes" id="UP001626537"/>
    </source>
</evidence>
<reference evidence="17 18" key="1">
    <citation type="submission" date="2023-10" db="EMBL/GenBank/DDBJ databases">
        <title>Two novel species belonging to the OM43/NOR5 clade.</title>
        <authorList>
            <person name="Park M."/>
        </authorList>
    </citation>
    <scope>NUCLEOTIDE SEQUENCE [LARGE SCALE GENOMIC DNA]</scope>
    <source>
        <strain evidence="17 18">IMCC43200</strain>
    </source>
</reference>
<keyword evidence="2 11" id="KW-0813">Transport</keyword>
<comment type="subcellular location">
    <subcellularLocation>
        <location evidence="1 11">Cell outer membrane</location>
        <topology evidence="1 11">Multi-pass membrane protein</topology>
    </subcellularLocation>
</comment>
<dbReference type="Pfam" id="PF00593">
    <property type="entry name" value="TonB_dep_Rec_b-barrel"/>
    <property type="match status" value="1"/>
</dbReference>
<dbReference type="EMBL" id="CP136864">
    <property type="protein sequence ID" value="WOJ94753.1"/>
    <property type="molecule type" value="Genomic_DNA"/>
</dbReference>
<keyword evidence="6" id="KW-0408">Iron</keyword>
<feature type="signal peptide" evidence="14">
    <location>
        <begin position="1"/>
        <end position="21"/>
    </location>
</feature>
<feature type="region of interest" description="Disordered" evidence="13">
    <location>
        <begin position="279"/>
        <end position="311"/>
    </location>
</feature>
<dbReference type="SUPFAM" id="SSF56935">
    <property type="entry name" value="Porins"/>
    <property type="match status" value="1"/>
</dbReference>
<dbReference type="Proteomes" id="UP001626537">
    <property type="component" value="Chromosome"/>
</dbReference>
<name>A0ABZ0I5F5_9GAMM</name>
<evidence type="ECO:0000256" key="13">
    <source>
        <dbReference type="SAM" id="MobiDB-lite"/>
    </source>
</evidence>
<dbReference type="RefSeq" id="WP_407349386.1">
    <property type="nucleotide sequence ID" value="NZ_CP136864.1"/>
</dbReference>
<sequence>MPNSQSFRFGKRPFVALSALAASLASPWVISDTILEEVIVTAQKRSQSLNDVGIAVSAFSGEQMRNLGITDATDLANFTPGLHLTESGVTGVPVYTIRGVGFDDYNANSSSTVGIYVDEVSLPYPTMTRGEQFDMERIEVLKGPQGTLYGRNSTGGAINFISNKPSSEFDAGISLEYGRFDTFRSEGFINGALTDSINGRVSFAYTDSGDGWQDSVSSDETLGRLDKTALRGIFDWAATDNLTLQLNAHWYEDKSENPAPQYFAYVPLVPELAPFFPPPDVSQQADLSDPRSADWSRDFTPQRDNEGQGASIRVDWELNGMTLTSISAYERFDREESNDWDGTPVENLDVFMATEIEAWSQEFRLTSDGSGDLSWIVGAYWSTDEVTESWEAFGSQSTIYSGIFGSVDTRYNQNADTAALFGSIDWQFADNFRLNVGARYTREEREFEGCGYDVDGGLAFLYNLDFGPTPGFSDRTVLSSTTLSQGDCVVIDPSQAQLFVDEVTGVSTYFSGASGVFDDSFTIENLSGRVGLDWLPNDDWLVFASVGNGYKSGGYNGAATSTWTQLEPYDEETLLAYELGFKATLLDGSMQFNSSAFYYDYSDKQIVGFINDPVFGLLTQLVNVPESDITGIETELEWQPLAGLYLRFGAIWLDSEVQEYVGLDGVGNVRDFAGLDLAQTSEWQYNGLASYEWGVSDSLIMRASVDVNFKDSYQSAIDDNPLFFVDDYTIWNSRLAIGAADGQWELAFWSRNLTDEYYYTSANLSNDYWFRTAGQGVTYGATFNYKLN</sequence>
<evidence type="ECO:0000256" key="8">
    <source>
        <dbReference type="ARBA" id="ARBA00023077"/>
    </source>
</evidence>
<evidence type="ECO:0000256" key="5">
    <source>
        <dbReference type="ARBA" id="ARBA00022692"/>
    </source>
</evidence>
<feature type="domain" description="TonB-dependent receptor-like beta-barrel" evidence="15">
    <location>
        <begin position="284"/>
        <end position="753"/>
    </location>
</feature>
<evidence type="ECO:0000259" key="15">
    <source>
        <dbReference type="Pfam" id="PF00593"/>
    </source>
</evidence>
<evidence type="ECO:0000256" key="11">
    <source>
        <dbReference type="PROSITE-ProRule" id="PRU01360"/>
    </source>
</evidence>
<keyword evidence="9 11" id="KW-0472">Membrane</keyword>
<keyword evidence="4" id="KW-0410">Iron transport</keyword>
<keyword evidence="5 11" id="KW-0812">Transmembrane</keyword>
<evidence type="ECO:0000256" key="12">
    <source>
        <dbReference type="RuleBase" id="RU003357"/>
    </source>
</evidence>
<dbReference type="InterPro" id="IPR039426">
    <property type="entry name" value="TonB-dep_rcpt-like"/>
</dbReference>
<dbReference type="Pfam" id="PF07715">
    <property type="entry name" value="Plug"/>
    <property type="match status" value="1"/>
</dbReference>
<keyword evidence="8 12" id="KW-0798">TonB box</keyword>
<keyword evidence="3 11" id="KW-1134">Transmembrane beta strand</keyword>
<evidence type="ECO:0000256" key="3">
    <source>
        <dbReference type="ARBA" id="ARBA00022452"/>
    </source>
</evidence>
<keyword evidence="14" id="KW-0732">Signal</keyword>
<accession>A0ABZ0I5F5</accession>
<dbReference type="Gene3D" id="2.40.170.20">
    <property type="entry name" value="TonB-dependent receptor, beta-barrel domain"/>
    <property type="match status" value="1"/>
</dbReference>
<evidence type="ECO:0000256" key="10">
    <source>
        <dbReference type="ARBA" id="ARBA00023237"/>
    </source>
</evidence>
<keyword evidence="18" id="KW-1185">Reference proteome</keyword>
<organism evidence="17 18">
    <name type="scientific">Congregibacter variabilis</name>
    <dbReference type="NCBI Taxonomy" id="3081200"/>
    <lineage>
        <taxon>Bacteria</taxon>
        <taxon>Pseudomonadati</taxon>
        <taxon>Pseudomonadota</taxon>
        <taxon>Gammaproteobacteria</taxon>
        <taxon>Cellvibrionales</taxon>
        <taxon>Halieaceae</taxon>
        <taxon>Congregibacter</taxon>
    </lineage>
</organism>
<evidence type="ECO:0000259" key="16">
    <source>
        <dbReference type="Pfam" id="PF07715"/>
    </source>
</evidence>
<comment type="similarity">
    <text evidence="11 12">Belongs to the TonB-dependent receptor family.</text>
</comment>
<dbReference type="InterPro" id="IPR036942">
    <property type="entry name" value="Beta-barrel_TonB_sf"/>
</dbReference>
<dbReference type="PROSITE" id="PS52016">
    <property type="entry name" value="TONB_DEPENDENT_REC_3"/>
    <property type="match status" value="1"/>
</dbReference>
<feature type="domain" description="TonB-dependent receptor plug" evidence="16">
    <location>
        <begin position="49"/>
        <end position="157"/>
    </location>
</feature>
<keyword evidence="10 11" id="KW-0998">Cell outer membrane</keyword>
<dbReference type="PANTHER" id="PTHR32552">
    <property type="entry name" value="FERRICHROME IRON RECEPTOR-RELATED"/>
    <property type="match status" value="1"/>
</dbReference>
<evidence type="ECO:0000256" key="9">
    <source>
        <dbReference type="ARBA" id="ARBA00023136"/>
    </source>
</evidence>
<dbReference type="InterPro" id="IPR000531">
    <property type="entry name" value="Beta-barrel_TonB"/>
</dbReference>
<dbReference type="PANTHER" id="PTHR32552:SF81">
    <property type="entry name" value="TONB-DEPENDENT OUTER MEMBRANE RECEPTOR"/>
    <property type="match status" value="1"/>
</dbReference>
<evidence type="ECO:0000256" key="1">
    <source>
        <dbReference type="ARBA" id="ARBA00004571"/>
    </source>
</evidence>
<gene>
    <name evidence="17" type="ORF">R0135_06195</name>
</gene>